<evidence type="ECO:0000256" key="1">
    <source>
        <dbReference type="SAM" id="MobiDB-lite"/>
    </source>
</evidence>
<dbReference type="EnsemblMetazoa" id="GMOY000231-RA">
    <property type="protein sequence ID" value="GMOY000231-PA"/>
    <property type="gene ID" value="GMOY000231"/>
</dbReference>
<name>A0A1B0F9R4_GLOMM</name>
<keyword evidence="3" id="KW-1185">Reference proteome</keyword>
<evidence type="ECO:0000313" key="3">
    <source>
        <dbReference type="Proteomes" id="UP000092444"/>
    </source>
</evidence>
<dbReference type="STRING" id="37546.A0A1B0F9R4"/>
<accession>A0A1B0F9R4</accession>
<dbReference type="VEuPathDB" id="VectorBase:GMOY000231"/>
<reference evidence="2" key="1">
    <citation type="submission" date="2020-05" db="UniProtKB">
        <authorList>
            <consortium name="EnsemblMetazoa"/>
        </authorList>
    </citation>
    <scope>IDENTIFICATION</scope>
    <source>
        <strain evidence="2">Yale</strain>
    </source>
</reference>
<evidence type="ECO:0000313" key="2">
    <source>
        <dbReference type="EnsemblMetazoa" id="GMOY000231-PA"/>
    </source>
</evidence>
<feature type="region of interest" description="Disordered" evidence="1">
    <location>
        <begin position="46"/>
        <end position="65"/>
    </location>
</feature>
<dbReference type="AlphaFoldDB" id="A0A1B0F9R4"/>
<dbReference type="Proteomes" id="UP000092444">
    <property type="component" value="Unassembled WGS sequence"/>
</dbReference>
<dbReference type="EMBL" id="CCAG010000431">
    <property type="status" value="NOT_ANNOTATED_CDS"/>
    <property type="molecule type" value="Genomic_DNA"/>
</dbReference>
<organism evidence="2 3">
    <name type="scientific">Glossina morsitans morsitans</name>
    <name type="common">Savannah tsetse fly</name>
    <dbReference type="NCBI Taxonomy" id="37546"/>
    <lineage>
        <taxon>Eukaryota</taxon>
        <taxon>Metazoa</taxon>
        <taxon>Ecdysozoa</taxon>
        <taxon>Arthropoda</taxon>
        <taxon>Hexapoda</taxon>
        <taxon>Insecta</taxon>
        <taxon>Pterygota</taxon>
        <taxon>Neoptera</taxon>
        <taxon>Endopterygota</taxon>
        <taxon>Diptera</taxon>
        <taxon>Brachycera</taxon>
        <taxon>Muscomorpha</taxon>
        <taxon>Hippoboscoidea</taxon>
        <taxon>Glossinidae</taxon>
        <taxon>Glossina</taxon>
    </lineage>
</organism>
<protein>
    <submittedName>
        <fullName evidence="2">Uncharacterized protein</fullName>
    </submittedName>
</protein>
<proteinExistence type="predicted"/>
<feature type="compositionally biased region" description="Polar residues" evidence="1">
    <location>
        <begin position="46"/>
        <end position="58"/>
    </location>
</feature>
<sequence>MTSRDYYFDSYAYFGTREEMLKDDVYHNKHLFRDLFRGKLNIIMQPTNDANNPTNNVMRKSDNAK</sequence>